<dbReference type="Proteomes" id="UP000050525">
    <property type="component" value="Unassembled WGS sequence"/>
</dbReference>
<evidence type="ECO:0000256" key="16">
    <source>
        <dbReference type="ARBA" id="ARBA00052285"/>
    </source>
</evidence>
<dbReference type="EC" id="2.4.3.3" evidence="14"/>
<comment type="subcellular location">
    <subcellularLocation>
        <location evidence="1">Golgi apparatus membrane</location>
        <topology evidence="1">Single-pass type II membrane protein</topology>
    </subcellularLocation>
</comment>
<evidence type="ECO:0000256" key="5">
    <source>
        <dbReference type="ARBA" id="ARBA00022679"/>
    </source>
</evidence>
<dbReference type="eggNOG" id="KOG2692">
    <property type="taxonomic scope" value="Eukaryota"/>
</dbReference>
<dbReference type="FunFam" id="3.90.1480.20:FF:000013">
    <property type="entry name" value="ST6 N-acetylgalactosaminide alpha-2,6-sialyltransferase 1"/>
    <property type="match status" value="1"/>
</dbReference>
<dbReference type="GO" id="GO:1901137">
    <property type="term" value="P:carbohydrate derivative biosynthetic process"/>
    <property type="evidence" value="ECO:0007669"/>
    <property type="project" value="UniProtKB-ARBA"/>
</dbReference>
<dbReference type="InterPro" id="IPR038578">
    <property type="entry name" value="GT29-like_sf"/>
</dbReference>
<comment type="pathway">
    <text evidence="2">Protein modification; protein glycosylation.</text>
</comment>
<dbReference type="GO" id="GO:0001665">
    <property type="term" value="F:alpha-N-acetylgalactosaminide alpha-2,6-sialyltransferase activity"/>
    <property type="evidence" value="ECO:0007669"/>
    <property type="project" value="UniProtKB-EC"/>
</dbReference>
<keyword evidence="12" id="KW-0325">Glycoprotein</keyword>
<proteinExistence type="inferred from homology"/>
<dbReference type="AlphaFoldDB" id="A0A151N306"/>
<evidence type="ECO:0000256" key="6">
    <source>
        <dbReference type="ARBA" id="ARBA00022692"/>
    </source>
</evidence>
<reference evidence="19 20" key="1">
    <citation type="journal article" date="2012" name="Genome Biol.">
        <title>Sequencing three crocodilian genomes to illuminate the evolution of archosaurs and amniotes.</title>
        <authorList>
            <person name="St John J.A."/>
            <person name="Braun E.L."/>
            <person name="Isberg S.R."/>
            <person name="Miles L.G."/>
            <person name="Chong A.Y."/>
            <person name="Gongora J."/>
            <person name="Dalzell P."/>
            <person name="Moran C."/>
            <person name="Bed'hom B."/>
            <person name="Abzhanov A."/>
            <person name="Burgess S.C."/>
            <person name="Cooksey A.M."/>
            <person name="Castoe T.A."/>
            <person name="Crawford N.G."/>
            <person name="Densmore L.D."/>
            <person name="Drew J.C."/>
            <person name="Edwards S.V."/>
            <person name="Faircloth B.C."/>
            <person name="Fujita M.K."/>
            <person name="Greenwold M.J."/>
            <person name="Hoffmann F.G."/>
            <person name="Howard J.M."/>
            <person name="Iguchi T."/>
            <person name="Janes D.E."/>
            <person name="Khan S.Y."/>
            <person name="Kohno S."/>
            <person name="de Koning A.J."/>
            <person name="Lance S.L."/>
            <person name="McCarthy F.M."/>
            <person name="McCormack J.E."/>
            <person name="Merchant M.E."/>
            <person name="Peterson D.G."/>
            <person name="Pollock D.D."/>
            <person name="Pourmand N."/>
            <person name="Raney B.J."/>
            <person name="Roessler K.A."/>
            <person name="Sanford J.R."/>
            <person name="Sawyer R.H."/>
            <person name="Schmidt C.J."/>
            <person name="Triplett E.W."/>
            <person name="Tuberville T.D."/>
            <person name="Venegas-Anaya M."/>
            <person name="Howard J.T."/>
            <person name="Jarvis E.D."/>
            <person name="Guillette L.J.Jr."/>
            <person name="Glenn T.C."/>
            <person name="Green R.E."/>
            <person name="Ray D.A."/>
        </authorList>
    </citation>
    <scope>NUCLEOTIDE SEQUENCE [LARGE SCALE GENOMIC DNA]</scope>
    <source>
        <strain evidence="19">KSC_2009_1</strain>
    </source>
</reference>
<evidence type="ECO:0000256" key="2">
    <source>
        <dbReference type="ARBA" id="ARBA00004922"/>
    </source>
</evidence>
<name>A0A151N306_ALLMI</name>
<dbReference type="GO" id="GO:0000139">
    <property type="term" value="C:Golgi membrane"/>
    <property type="evidence" value="ECO:0007669"/>
    <property type="project" value="UniProtKB-SubCell"/>
</dbReference>
<dbReference type="EMBL" id="AKHW03004113">
    <property type="protein sequence ID" value="KYO31213.1"/>
    <property type="molecule type" value="Genomic_DNA"/>
</dbReference>
<comment type="catalytic activity">
    <reaction evidence="16">
        <text>a 3-O-[N-acetyl-alpha-D-galactosaminyl]-L-threonyl-[protein] + CMP-N-acetyl-beta-neuraminate = a 3-O-[N-acetyl-alpha-neuraminosyl-(2-&gt;6)-N-acetyl-alpha-D-galactosaminyl]-L-threonyl-[protein] + CMP + H(+)</text>
        <dbReference type="Rhea" id="RHEA:81643"/>
        <dbReference type="Rhea" id="RHEA-COMP:11689"/>
        <dbReference type="Rhea" id="RHEA-COMP:19720"/>
        <dbReference type="ChEBI" id="CHEBI:15378"/>
        <dbReference type="ChEBI" id="CHEBI:57812"/>
        <dbReference type="ChEBI" id="CHEBI:60377"/>
        <dbReference type="ChEBI" id="CHEBI:87075"/>
        <dbReference type="ChEBI" id="CHEBI:231970"/>
    </reaction>
    <physiologicalReaction direction="left-to-right" evidence="16">
        <dbReference type="Rhea" id="RHEA:81644"/>
    </physiologicalReaction>
</comment>
<keyword evidence="10 18" id="KW-0472">Membrane</keyword>
<evidence type="ECO:0000313" key="20">
    <source>
        <dbReference type="Proteomes" id="UP000050525"/>
    </source>
</evidence>
<dbReference type="STRING" id="8496.A0A151N306"/>
<protein>
    <recommendedName>
        <fullName evidence="14">alpha-N-acetylgalactosaminide alpha-2,6-sialyltransferase</fullName>
        <ecNumber evidence="14">2.4.3.3</ecNumber>
    </recommendedName>
</protein>
<dbReference type="KEGG" id="amj:102567931"/>
<evidence type="ECO:0000256" key="11">
    <source>
        <dbReference type="ARBA" id="ARBA00023157"/>
    </source>
</evidence>
<keyword evidence="5" id="KW-0808">Transferase</keyword>
<keyword evidence="8 18" id="KW-1133">Transmembrane helix</keyword>
<feature type="transmembrane region" description="Helical" evidence="18">
    <location>
        <begin position="14"/>
        <end position="37"/>
    </location>
</feature>
<dbReference type="eggNOG" id="KOG1216">
    <property type="taxonomic scope" value="Eukaryota"/>
</dbReference>
<evidence type="ECO:0000256" key="3">
    <source>
        <dbReference type="ARBA" id="ARBA00006003"/>
    </source>
</evidence>
<keyword evidence="6 18" id="KW-0812">Transmembrane</keyword>
<evidence type="ECO:0000256" key="13">
    <source>
        <dbReference type="ARBA" id="ARBA00036348"/>
    </source>
</evidence>
<gene>
    <name evidence="19" type="ORF">Y1Q_0016538</name>
</gene>
<keyword evidence="20" id="KW-1185">Reference proteome</keyword>
<evidence type="ECO:0000256" key="14">
    <source>
        <dbReference type="ARBA" id="ARBA00039109"/>
    </source>
</evidence>
<keyword evidence="7" id="KW-0735">Signal-anchor</keyword>
<evidence type="ECO:0000256" key="12">
    <source>
        <dbReference type="ARBA" id="ARBA00023180"/>
    </source>
</evidence>
<dbReference type="PANTHER" id="PTHR45941">
    <property type="entry name" value="ALPHA-N-ACETYLGALACTOSAMINIDE ALPHA-2,6-SIALYLTRANSFERASE 2-LIKE-RELATED"/>
    <property type="match status" value="1"/>
</dbReference>
<evidence type="ECO:0000256" key="7">
    <source>
        <dbReference type="ARBA" id="ARBA00022968"/>
    </source>
</evidence>
<evidence type="ECO:0000256" key="9">
    <source>
        <dbReference type="ARBA" id="ARBA00023034"/>
    </source>
</evidence>
<evidence type="ECO:0000256" key="18">
    <source>
        <dbReference type="SAM" id="Phobius"/>
    </source>
</evidence>
<dbReference type="Pfam" id="PF00777">
    <property type="entry name" value="Glyco_transf_29"/>
    <property type="match status" value="1"/>
</dbReference>
<evidence type="ECO:0000256" key="10">
    <source>
        <dbReference type="ARBA" id="ARBA00023136"/>
    </source>
</evidence>
<evidence type="ECO:0000256" key="1">
    <source>
        <dbReference type="ARBA" id="ARBA00004323"/>
    </source>
</evidence>
<dbReference type="InterPro" id="IPR001675">
    <property type="entry name" value="Glyco_trans_29"/>
</dbReference>
<dbReference type="GO" id="GO:0009312">
    <property type="term" value="P:oligosaccharide biosynthetic process"/>
    <property type="evidence" value="ECO:0007669"/>
    <property type="project" value="TreeGrafter"/>
</dbReference>
<accession>A0A151N306</accession>
<dbReference type="Gene3D" id="3.90.1480.20">
    <property type="entry name" value="Glycosyl transferase family 29"/>
    <property type="match status" value="1"/>
</dbReference>
<evidence type="ECO:0000256" key="8">
    <source>
        <dbReference type="ARBA" id="ARBA00022989"/>
    </source>
</evidence>
<evidence type="ECO:0000256" key="15">
    <source>
        <dbReference type="ARBA" id="ARBA00050664"/>
    </source>
</evidence>
<dbReference type="PANTHER" id="PTHR45941:SF1">
    <property type="entry name" value="ALPHA-N-ACETYLGALACTOSAMINIDE ALPHA-2,6-SIALYLTRANSFERASE 1"/>
    <property type="match status" value="1"/>
</dbReference>
<keyword evidence="4" id="KW-0328">Glycosyltransferase</keyword>
<comment type="similarity">
    <text evidence="3">Belongs to the glycosyltransferase 29 family.</text>
</comment>
<evidence type="ECO:0000256" key="17">
    <source>
        <dbReference type="SAM" id="MobiDB-lite"/>
    </source>
</evidence>
<organism evidence="19 20">
    <name type="scientific">Alligator mississippiensis</name>
    <name type="common">American alligator</name>
    <dbReference type="NCBI Taxonomy" id="8496"/>
    <lineage>
        <taxon>Eukaryota</taxon>
        <taxon>Metazoa</taxon>
        <taxon>Chordata</taxon>
        <taxon>Craniata</taxon>
        <taxon>Vertebrata</taxon>
        <taxon>Euteleostomi</taxon>
        <taxon>Archelosauria</taxon>
        <taxon>Archosauria</taxon>
        <taxon>Crocodylia</taxon>
        <taxon>Alligatoridae</taxon>
        <taxon>Alligatorinae</taxon>
        <taxon>Alligator</taxon>
    </lineage>
</organism>
<evidence type="ECO:0000256" key="4">
    <source>
        <dbReference type="ARBA" id="ARBA00022676"/>
    </source>
</evidence>
<feature type="region of interest" description="Disordered" evidence="17">
    <location>
        <begin position="98"/>
        <end position="330"/>
    </location>
</feature>
<comment type="catalytic activity">
    <reaction evidence="13">
        <text>a beta-D-galactosyl-(1-&gt;3)-N-acetyl-alpha-D-galactosaminyl derivative + CMP-N-acetyl-beta-neuraminate = a beta-D-galactosyl-(1-&gt;3)-[N-acetyl-alpha-neuraminyl-(2-&gt;6)]-N-acetyl-alpha-D-galactosaminyl derivative + CMP + H(+)</text>
        <dbReference type="Rhea" id="RHEA:11136"/>
        <dbReference type="ChEBI" id="CHEBI:15378"/>
        <dbReference type="ChEBI" id="CHEBI:57812"/>
        <dbReference type="ChEBI" id="CHEBI:60377"/>
        <dbReference type="ChEBI" id="CHEBI:133470"/>
        <dbReference type="ChEBI" id="CHEBI:140764"/>
        <dbReference type="EC" id="2.4.3.3"/>
    </reaction>
    <physiologicalReaction direction="left-to-right" evidence="13">
        <dbReference type="Rhea" id="RHEA:11137"/>
    </physiologicalReaction>
</comment>
<keyword evidence="9" id="KW-0333">Golgi apparatus</keyword>
<sequence length="685" mass="76460">MGFCRKRFVKVSRLLFWFFIGTAFMLFIVSFSFLLGFSQKPHIRAFSHFQNTREVSQGNRQKIRAAEVSPQEVILRTNSTILKQDVVKRIAEDEVNIKEKQKEGKNTRPTSNEKPAKNGVAGAPNDKPAKDNGVPAAPSNKPAKDNSVPAVPSDKPVKDNGVPAVPNNEPAKDNGVPAVPNNEPAKDNGVTAVPNDKPAKDNSVSAVPSDKPVKDNGVPAVPNNEPAKDNGVPAVPNNEPAKDNGVTAVPNNEPAKDNGVTAVPSNEPAKDNGVPAVPNDKPAKDKSIAQNQAKMEVAPTPAKPGAVRPVTHGQGHPNPAVQKPAVPTGQRVMSQVPAVTEKKRLKAADFKSEPQWDFEDQYVLDSSSPPSSCPTSVKAQAAKSDWLKNLFLPNITLFIDRVHFNDSEWERLEHFAPPFGFMELNYSLVKEVLTLLPPNPFQQILLANNSSQIPRCISCAVVGNGGILNNSGMGKEIDSHDYVFRVSGAMIKGYEKDVGTKTSFYGFTAYSLVASLSALWSMGFKKIPMGKDIRYIHFLEGERDFEWLKALLLNRDVRKGFLDQYGHRPREKFSDDFNLGQYLVIHPDFLRYTKNRFLRSQTLNMSYWRIYRPTTGAFLLLTALHLCDRVSAYGYITEGYNKYSDHYYDKVWKRLIFYVNHDFDLERRVWKKLHDENIMKLYQRS</sequence>
<dbReference type="OrthoDB" id="10264956at2759"/>
<evidence type="ECO:0000313" key="19">
    <source>
        <dbReference type="EMBL" id="KYO31213.1"/>
    </source>
</evidence>
<comment type="caution">
    <text evidence="19">The sequence shown here is derived from an EMBL/GenBank/DDBJ whole genome shotgun (WGS) entry which is preliminary data.</text>
</comment>
<keyword evidence="11" id="KW-1015">Disulfide bond</keyword>
<comment type="catalytic activity">
    <reaction evidence="15">
        <text>a 3-O-[N-acetyl-alpha-neuraminyl-(2-&gt;3)-beta-D-galactosyl-(1-&gt;3)-N-acetyl-alpha-D-galactosaminyl]-L-threonyl-[protein] + CMP-N-acetyl-beta-neuraminate = a 3-O-{alpha-Neu5Ac-(2-&gt;3)-beta-D-Gal-(1-&gt;3)-[alpha-Neu5Ac-(2-&gt;6)]-alpha-D-GalNAc}-L-threonyl-[protein] + CMP + H(+)</text>
        <dbReference type="Rhea" id="RHEA:81659"/>
        <dbReference type="Rhea" id="RHEA-COMP:14417"/>
        <dbReference type="Rhea" id="RHEA-COMP:16763"/>
        <dbReference type="ChEBI" id="CHEBI:15378"/>
        <dbReference type="ChEBI" id="CHEBI:57812"/>
        <dbReference type="ChEBI" id="CHEBI:60377"/>
        <dbReference type="ChEBI" id="CHEBI:139598"/>
        <dbReference type="ChEBI" id="CHEBI:156398"/>
    </reaction>
    <physiologicalReaction direction="left-to-right" evidence="15">
        <dbReference type="Rhea" id="RHEA:81660"/>
    </physiologicalReaction>
</comment>